<dbReference type="CDD" id="cd19756">
    <property type="entry name" value="Bbox2"/>
    <property type="match status" value="1"/>
</dbReference>
<organism evidence="4 5">
    <name type="scientific">Pinctada imbricata</name>
    <name type="common">Atlantic pearl-oyster</name>
    <name type="synonym">Pinctada martensii</name>
    <dbReference type="NCBI Taxonomy" id="66713"/>
    <lineage>
        <taxon>Eukaryota</taxon>
        <taxon>Metazoa</taxon>
        <taxon>Spiralia</taxon>
        <taxon>Lophotrochozoa</taxon>
        <taxon>Mollusca</taxon>
        <taxon>Bivalvia</taxon>
        <taxon>Autobranchia</taxon>
        <taxon>Pteriomorphia</taxon>
        <taxon>Pterioida</taxon>
        <taxon>Pterioidea</taxon>
        <taxon>Pteriidae</taxon>
        <taxon>Pinctada</taxon>
    </lineage>
</organism>
<feature type="domain" description="B box-type" evidence="3">
    <location>
        <begin position="70"/>
        <end position="110"/>
    </location>
</feature>
<evidence type="ECO:0000313" key="4">
    <source>
        <dbReference type="EMBL" id="KAK3098407.1"/>
    </source>
</evidence>
<name>A0AA88YFF9_PINIB</name>
<evidence type="ECO:0000256" key="2">
    <source>
        <dbReference type="SAM" id="Coils"/>
    </source>
</evidence>
<keyword evidence="1" id="KW-0863">Zinc-finger</keyword>
<gene>
    <name evidence="4" type="ORF">FSP39_019209</name>
</gene>
<dbReference type="EMBL" id="VSWD01000007">
    <property type="protein sequence ID" value="KAK3098407.1"/>
    <property type="molecule type" value="Genomic_DNA"/>
</dbReference>
<keyword evidence="1" id="KW-0479">Metal-binding</keyword>
<evidence type="ECO:0000256" key="1">
    <source>
        <dbReference type="PROSITE-ProRule" id="PRU00024"/>
    </source>
</evidence>
<sequence>MAFASTRKGAHDAVIKSCDLCEDEENVNWFCKDCDQKLCDRCKKTHLRTATCKHHRLVPILEGVPIQKANVSYLCEEHNKQFLFFCRTCNEIICPVCLSMFHRKHNVTDFRNLQSELQRKLESAIKVKEDEVMQITMDIVDLEKCVNQSRDTLTERCTIIDDRVNAINSAVREQGQKLKESLKTATDKQIKEVEGQKEKLEGRKHEYDETIQTIRQEITLQSVTTLNPFVETSIYTKLHSLKPMTCSIPVQDRFSIGRTNEDLISEMIGKIDSQLDTRESNHDFKKIDIRYSKFLSTLHIVDTHKLDLKTDCCSICASPDGSIWIGGVGFVYKVSSDCSTILHQIPARESLRSCYYIACLQSGDAVVSASGFDRFTSDGRRIEITNLSPRFTFDIAVTEYDDIAVSYRSLFLSPIKSILLFSKEGRQLHNIHSEDSIDSFCLNKDGKYVICTSVREIFGNAKDNSSCLTTLNDSGTVLDKIHNFKPTLRRMICDRYGNILGLPGHLGKEVYIISDNGELEERKVRSFTVECDSITDICIDRDNRLLILMDKKLIVAKYLE</sequence>
<dbReference type="Proteomes" id="UP001186944">
    <property type="component" value="Unassembled WGS sequence"/>
</dbReference>
<dbReference type="Pfam" id="PF00643">
    <property type="entry name" value="zf-B_box"/>
    <property type="match status" value="1"/>
</dbReference>
<keyword evidence="5" id="KW-1185">Reference proteome</keyword>
<dbReference type="InterPro" id="IPR047153">
    <property type="entry name" value="TRIM45/56/19-like"/>
</dbReference>
<feature type="coiled-coil region" evidence="2">
    <location>
        <begin position="183"/>
        <end position="217"/>
    </location>
</feature>
<reference evidence="4" key="1">
    <citation type="submission" date="2019-08" db="EMBL/GenBank/DDBJ databases">
        <title>The improved chromosome-level genome for the pearl oyster Pinctada fucata martensii using PacBio sequencing and Hi-C.</title>
        <authorList>
            <person name="Zheng Z."/>
        </authorList>
    </citation>
    <scope>NUCLEOTIDE SEQUENCE</scope>
    <source>
        <strain evidence="4">ZZ-2019</strain>
        <tissue evidence="4">Adductor muscle</tissue>
    </source>
</reference>
<dbReference type="Gene3D" id="3.30.160.60">
    <property type="entry name" value="Classic Zinc Finger"/>
    <property type="match status" value="1"/>
</dbReference>
<comment type="caution">
    <text evidence="4">The sequence shown here is derived from an EMBL/GenBank/DDBJ whole genome shotgun (WGS) entry which is preliminary data.</text>
</comment>
<evidence type="ECO:0000259" key="3">
    <source>
        <dbReference type="PROSITE" id="PS50119"/>
    </source>
</evidence>
<keyword evidence="1" id="KW-0862">Zinc</keyword>
<feature type="domain" description="B box-type" evidence="3">
    <location>
        <begin position="18"/>
        <end position="60"/>
    </location>
</feature>
<dbReference type="GO" id="GO:0061630">
    <property type="term" value="F:ubiquitin protein ligase activity"/>
    <property type="evidence" value="ECO:0007669"/>
    <property type="project" value="TreeGrafter"/>
</dbReference>
<dbReference type="SMART" id="SM00336">
    <property type="entry name" value="BBOX"/>
    <property type="match status" value="2"/>
</dbReference>
<dbReference type="SUPFAM" id="SSF101908">
    <property type="entry name" value="Putative isomerase YbhE"/>
    <property type="match status" value="1"/>
</dbReference>
<dbReference type="PROSITE" id="PS50119">
    <property type="entry name" value="ZF_BBOX"/>
    <property type="match status" value="2"/>
</dbReference>
<protein>
    <recommendedName>
        <fullName evidence="3">B box-type domain-containing protein</fullName>
    </recommendedName>
</protein>
<dbReference type="AlphaFoldDB" id="A0AA88YFF9"/>
<dbReference type="PANTHER" id="PTHR25462:SF296">
    <property type="entry name" value="MEIOTIC P26, ISOFORM F"/>
    <property type="match status" value="1"/>
</dbReference>
<accession>A0AA88YFF9</accession>
<dbReference type="PANTHER" id="PTHR25462">
    <property type="entry name" value="BONUS, ISOFORM C-RELATED"/>
    <property type="match status" value="1"/>
</dbReference>
<dbReference type="InterPro" id="IPR000315">
    <property type="entry name" value="Znf_B-box"/>
</dbReference>
<dbReference type="SUPFAM" id="SSF57845">
    <property type="entry name" value="B-box zinc-binding domain"/>
    <property type="match status" value="1"/>
</dbReference>
<keyword evidence="2" id="KW-0175">Coiled coil</keyword>
<evidence type="ECO:0000313" key="5">
    <source>
        <dbReference type="Proteomes" id="UP001186944"/>
    </source>
</evidence>
<dbReference type="GO" id="GO:0008270">
    <property type="term" value="F:zinc ion binding"/>
    <property type="evidence" value="ECO:0007669"/>
    <property type="project" value="UniProtKB-KW"/>
</dbReference>
<dbReference type="CDD" id="cd19757">
    <property type="entry name" value="Bbox1"/>
    <property type="match status" value="1"/>
</dbReference>
<proteinExistence type="predicted"/>